<keyword evidence="4" id="KW-1185">Reference proteome</keyword>
<protein>
    <submittedName>
        <fullName evidence="3">FMN-binding domain-containing protein</fullName>
    </submittedName>
</protein>
<dbReference type="eggNOG" id="COG3576">
    <property type="taxonomic scope" value="Bacteria"/>
</dbReference>
<dbReference type="InterPro" id="IPR024029">
    <property type="entry name" value="Pyridox_Oxase_FMN-dep"/>
</dbReference>
<dbReference type="STRING" id="1246626.BleG1_0280"/>
<dbReference type="RefSeq" id="WP_038476288.1">
    <property type="nucleotide sequence ID" value="NZ_CP003923.1"/>
</dbReference>
<evidence type="ECO:0000313" key="4">
    <source>
        <dbReference type="Proteomes" id="UP000027142"/>
    </source>
</evidence>
<gene>
    <name evidence="3" type="ORF">BleG1_0280</name>
</gene>
<feature type="region of interest" description="Disordered" evidence="1">
    <location>
        <begin position="188"/>
        <end position="211"/>
    </location>
</feature>
<dbReference type="HOGENOM" id="CLU_085054_1_0_9"/>
<dbReference type="Gene3D" id="2.30.110.10">
    <property type="entry name" value="Electron Transport, Fmn-binding Protein, Chain A"/>
    <property type="match status" value="1"/>
</dbReference>
<dbReference type="AlphaFoldDB" id="A0A060LX79"/>
<dbReference type="SUPFAM" id="SSF50475">
    <property type="entry name" value="FMN-binding split barrel"/>
    <property type="match status" value="1"/>
</dbReference>
<name>A0A060LX79_9BACI</name>
<feature type="domain" description="Pyridoxamine 5'-phosphate oxidase N-terminal" evidence="2">
    <location>
        <begin position="35"/>
        <end position="134"/>
    </location>
</feature>
<evidence type="ECO:0000313" key="3">
    <source>
        <dbReference type="EMBL" id="AIC92888.1"/>
    </source>
</evidence>
<accession>A0A060LX79</accession>
<dbReference type="NCBIfam" id="TIGR04025">
    <property type="entry name" value="PPOX_FMN_DR2398"/>
    <property type="match status" value="1"/>
</dbReference>
<feature type="compositionally biased region" description="Basic and acidic residues" evidence="1">
    <location>
        <begin position="194"/>
        <end position="211"/>
    </location>
</feature>
<dbReference type="Proteomes" id="UP000027142">
    <property type="component" value="Chromosome"/>
</dbReference>
<sequence>MAFTDIITTQNEFEAFCEEVGKPSEMAANKVISYLDEQCVAFIQASPFLTMASSNKKGECDVTPRGDERGFVHVIDAHHLFIPERPGNKRMDSAHNMIENPHVGLIFFIPGLGETLRVNGDAFICRDPSLLKACVAKGKTPHFGVLVRVNECYVHCAKAFLRSGLWKPETWAEKGERPSPARMLQAHVSVGQKSEQDIERSLEESYTKRLY</sequence>
<dbReference type="OrthoDB" id="9796486at2"/>
<evidence type="ECO:0000259" key="2">
    <source>
        <dbReference type="Pfam" id="PF01243"/>
    </source>
</evidence>
<dbReference type="InterPro" id="IPR012349">
    <property type="entry name" value="Split_barrel_FMN-bd"/>
</dbReference>
<dbReference type="PANTHER" id="PTHR42815">
    <property type="entry name" value="FAD-BINDING, PUTATIVE (AFU_ORTHOLOGUE AFUA_6G07600)-RELATED"/>
    <property type="match status" value="1"/>
</dbReference>
<organism evidence="3 4">
    <name type="scientific">Shouchella lehensis G1</name>
    <dbReference type="NCBI Taxonomy" id="1246626"/>
    <lineage>
        <taxon>Bacteria</taxon>
        <taxon>Bacillati</taxon>
        <taxon>Bacillota</taxon>
        <taxon>Bacilli</taxon>
        <taxon>Bacillales</taxon>
        <taxon>Bacillaceae</taxon>
        <taxon>Shouchella</taxon>
    </lineage>
</organism>
<dbReference type="PATRIC" id="fig|1246626.3.peg.265"/>
<dbReference type="InterPro" id="IPR011576">
    <property type="entry name" value="Pyridox_Oxase_N"/>
</dbReference>
<dbReference type="PANTHER" id="PTHR42815:SF2">
    <property type="entry name" value="FAD-BINDING, PUTATIVE (AFU_ORTHOLOGUE AFUA_6G07600)-RELATED"/>
    <property type="match status" value="1"/>
</dbReference>
<dbReference type="EMBL" id="CP003923">
    <property type="protein sequence ID" value="AIC92888.1"/>
    <property type="molecule type" value="Genomic_DNA"/>
</dbReference>
<reference evidence="3 4" key="1">
    <citation type="journal article" date="2014" name="Gene">
        <title>A comparative genomic analysis of the alkalitolerant soil bacterium Bacillus lehensis G1.</title>
        <authorList>
            <person name="Noor Y.M."/>
            <person name="Samsulrizal N.H."/>
            <person name="Jema'on N.A."/>
            <person name="Low K.O."/>
            <person name="Ramli A.N."/>
            <person name="Alias N.I."/>
            <person name="Damis S.I."/>
            <person name="Fuzi S.F."/>
            <person name="Isa M.N."/>
            <person name="Murad A.M."/>
            <person name="Raih M.F."/>
            <person name="Bakar F.D."/>
            <person name="Najimudin N."/>
            <person name="Mahadi N.M."/>
            <person name="Illias R.M."/>
        </authorList>
    </citation>
    <scope>NUCLEOTIDE SEQUENCE [LARGE SCALE GENOMIC DNA]</scope>
    <source>
        <strain evidence="3 4">G1</strain>
    </source>
</reference>
<evidence type="ECO:0000256" key="1">
    <source>
        <dbReference type="SAM" id="MobiDB-lite"/>
    </source>
</evidence>
<proteinExistence type="predicted"/>
<dbReference type="Pfam" id="PF01243">
    <property type="entry name" value="PNPOx_N"/>
    <property type="match status" value="1"/>
</dbReference>
<dbReference type="KEGG" id="ble:BleG1_0280"/>